<evidence type="ECO:0000256" key="2">
    <source>
        <dbReference type="ARBA" id="ARBA00022692"/>
    </source>
</evidence>
<reference evidence="7" key="1">
    <citation type="journal article" date="2021" name="Front. Microbiol.">
        <title>Comprehensive Comparative Genomics and Phenotyping of Methylobacterium Species.</title>
        <authorList>
            <person name="Alessa O."/>
            <person name="Ogura Y."/>
            <person name="Fujitani Y."/>
            <person name="Takami H."/>
            <person name="Hayashi T."/>
            <person name="Sahin N."/>
            <person name="Tani A."/>
        </authorList>
    </citation>
    <scope>NUCLEOTIDE SEQUENCE</scope>
    <source>
        <strain evidence="7">NBRC 15689</strain>
    </source>
</reference>
<reference evidence="7" key="2">
    <citation type="submission" date="2021-08" db="EMBL/GenBank/DDBJ databases">
        <authorList>
            <person name="Tani A."/>
            <person name="Ola A."/>
            <person name="Ogura Y."/>
            <person name="Katsura K."/>
            <person name="Hayashi T."/>
        </authorList>
    </citation>
    <scope>NUCLEOTIDE SEQUENCE</scope>
    <source>
        <strain evidence="7">NBRC 15689</strain>
    </source>
</reference>
<dbReference type="Proteomes" id="UP001055156">
    <property type="component" value="Unassembled WGS sequence"/>
</dbReference>
<keyword evidence="1" id="KW-1003">Cell membrane</keyword>
<name>A0ABQ4T826_METOR</name>
<keyword evidence="4 5" id="KW-0472">Membrane</keyword>
<feature type="domain" description="Lipopolysaccharide assembly protein A" evidence="6">
    <location>
        <begin position="43"/>
        <end position="91"/>
    </location>
</feature>
<proteinExistence type="predicted"/>
<evidence type="ECO:0000256" key="3">
    <source>
        <dbReference type="ARBA" id="ARBA00022989"/>
    </source>
</evidence>
<dbReference type="Pfam" id="PF06305">
    <property type="entry name" value="LapA_dom"/>
    <property type="match status" value="1"/>
</dbReference>
<sequence length="120" mass="13073">MIRFLKSLILLPIAIVVVLLAVANRQIVTISADPFSPEPVFALAVPLYAVLFAAVALGILVGGIGSWFGQGTTRRRARYHRREADRLEREAAHLRNVAAVNGQTGENLRVPNRVALPAPR</sequence>
<evidence type="ECO:0000256" key="1">
    <source>
        <dbReference type="ARBA" id="ARBA00022475"/>
    </source>
</evidence>
<protein>
    <recommendedName>
        <fullName evidence="6">Lipopolysaccharide assembly protein A domain-containing protein</fullName>
    </recommendedName>
</protein>
<feature type="transmembrane region" description="Helical" evidence="5">
    <location>
        <begin position="41"/>
        <end position="68"/>
    </location>
</feature>
<organism evidence="7 8">
    <name type="scientific">Methylobacterium organophilum</name>
    <dbReference type="NCBI Taxonomy" id="410"/>
    <lineage>
        <taxon>Bacteria</taxon>
        <taxon>Pseudomonadati</taxon>
        <taxon>Pseudomonadota</taxon>
        <taxon>Alphaproteobacteria</taxon>
        <taxon>Hyphomicrobiales</taxon>
        <taxon>Methylobacteriaceae</taxon>
        <taxon>Methylobacterium</taxon>
    </lineage>
</organism>
<dbReference type="EMBL" id="BPQV01000003">
    <property type="protein sequence ID" value="GJE26365.1"/>
    <property type="molecule type" value="Genomic_DNA"/>
</dbReference>
<keyword evidence="3 5" id="KW-1133">Transmembrane helix</keyword>
<dbReference type="InterPro" id="IPR010445">
    <property type="entry name" value="LapA_dom"/>
</dbReference>
<keyword evidence="8" id="KW-1185">Reference proteome</keyword>
<evidence type="ECO:0000256" key="5">
    <source>
        <dbReference type="SAM" id="Phobius"/>
    </source>
</evidence>
<dbReference type="RefSeq" id="WP_238310323.1">
    <property type="nucleotide sequence ID" value="NZ_BPQV01000003.1"/>
</dbReference>
<comment type="caution">
    <text evidence="7">The sequence shown here is derived from an EMBL/GenBank/DDBJ whole genome shotgun (WGS) entry which is preliminary data.</text>
</comment>
<accession>A0ABQ4T826</accession>
<evidence type="ECO:0000259" key="6">
    <source>
        <dbReference type="Pfam" id="PF06305"/>
    </source>
</evidence>
<evidence type="ECO:0000313" key="7">
    <source>
        <dbReference type="EMBL" id="GJE26365.1"/>
    </source>
</evidence>
<gene>
    <name evidence="7" type="ORF">LKMONMHP_1216</name>
</gene>
<keyword evidence="2 5" id="KW-0812">Transmembrane</keyword>
<evidence type="ECO:0000313" key="8">
    <source>
        <dbReference type="Proteomes" id="UP001055156"/>
    </source>
</evidence>
<evidence type="ECO:0000256" key="4">
    <source>
        <dbReference type="ARBA" id="ARBA00023136"/>
    </source>
</evidence>